<evidence type="ECO:0000259" key="4">
    <source>
        <dbReference type="PROSITE" id="PS50859"/>
    </source>
</evidence>
<dbReference type="PANTHER" id="PTHR21136">
    <property type="entry name" value="SNARE PROTEINS"/>
    <property type="match status" value="1"/>
</dbReference>
<dbReference type="SUPFAM" id="SSF64356">
    <property type="entry name" value="SNARE-like"/>
    <property type="match status" value="1"/>
</dbReference>
<protein>
    <recommendedName>
        <fullName evidence="4">Longin domain-containing protein</fullName>
    </recommendedName>
</protein>
<sequence length="116" mass="13535">MQIDWIKLYLFQPIQKCEKRDKGLLDFVYALVSRGKTVLAEFTASSGNFPTVTRVLLAKIPTEDSKMSYVYDQHIFHYVVQDGITYLCMADNDFKRRVPFQFLEDLKVISAYLLIL</sequence>
<reference evidence="5 6" key="1">
    <citation type="submission" date="2018-08" db="EMBL/GenBank/DDBJ databases">
        <title>Aphanomyces genome sequencing and annotation.</title>
        <authorList>
            <person name="Minardi D."/>
            <person name="Oidtmann B."/>
            <person name="Van Der Giezen M."/>
            <person name="Studholme D.J."/>
        </authorList>
    </citation>
    <scope>NUCLEOTIDE SEQUENCE [LARGE SCALE GENOMIC DNA]</scope>
    <source>
        <strain evidence="5 6">Sv</strain>
    </source>
</reference>
<gene>
    <name evidence="5" type="ORF">DYB35_012865</name>
</gene>
<feature type="domain" description="Longin" evidence="4">
    <location>
        <begin position="31"/>
        <end position="107"/>
    </location>
</feature>
<dbReference type="SMART" id="SM01270">
    <property type="entry name" value="Longin"/>
    <property type="match status" value="1"/>
</dbReference>
<comment type="caution">
    <text evidence="5">The sequence shown here is derived from an EMBL/GenBank/DDBJ whole genome shotgun (WGS) entry which is preliminary data.</text>
</comment>
<name>A0A3R6ZKS6_APHAT</name>
<dbReference type="FunFam" id="3.30.450.50:FF:000015">
    <property type="entry name" value="Synaptobrevin 2 isoform 1"/>
    <property type="match status" value="1"/>
</dbReference>
<evidence type="ECO:0000256" key="2">
    <source>
        <dbReference type="ARBA" id="ARBA00023136"/>
    </source>
</evidence>
<evidence type="ECO:0000256" key="1">
    <source>
        <dbReference type="ARBA" id="ARBA00008025"/>
    </source>
</evidence>
<organism evidence="5 6">
    <name type="scientific">Aphanomyces astaci</name>
    <name type="common">Crayfish plague agent</name>
    <dbReference type="NCBI Taxonomy" id="112090"/>
    <lineage>
        <taxon>Eukaryota</taxon>
        <taxon>Sar</taxon>
        <taxon>Stramenopiles</taxon>
        <taxon>Oomycota</taxon>
        <taxon>Saprolegniomycetes</taxon>
        <taxon>Saprolegniales</taxon>
        <taxon>Verrucalvaceae</taxon>
        <taxon>Aphanomyces</taxon>
    </lineage>
</organism>
<dbReference type="InterPro" id="IPR011012">
    <property type="entry name" value="Longin-like_dom_sf"/>
</dbReference>
<comment type="subcellular location">
    <subcellularLocation>
        <location evidence="3">Endomembrane system</location>
        <topology evidence="3">Single-pass type IV membrane protein</topology>
    </subcellularLocation>
</comment>
<keyword evidence="2" id="KW-0472">Membrane</keyword>
<dbReference type="VEuPathDB" id="FungiDB:H257_10532"/>
<dbReference type="AlphaFoldDB" id="A0A3R6ZKS6"/>
<dbReference type="InterPro" id="IPR051097">
    <property type="entry name" value="Synaptobrevin-like_transport"/>
</dbReference>
<evidence type="ECO:0000313" key="5">
    <source>
        <dbReference type="EMBL" id="RHY92106.1"/>
    </source>
</evidence>
<dbReference type="EMBL" id="QUTG01003308">
    <property type="protein sequence ID" value="RHY92106.1"/>
    <property type="molecule type" value="Genomic_DNA"/>
</dbReference>
<dbReference type="Pfam" id="PF13774">
    <property type="entry name" value="Longin"/>
    <property type="match status" value="1"/>
</dbReference>
<accession>A0A3R6ZKS6</accession>
<dbReference type="Gene3D" id="3.30.450.50">
    <property type="entry name" value="Longin domain"/>
    <property type="match status" value="1"/>
</dbReference>
<dbReference type="GO" id="GO:0012505">
    <property type="term" value="C:endomembrane system"/>
    <property type="evidence" value="ECO:0007669"/>
    <property type="project" value="UniProtKB-SubCell"/>
</dbReference>
<dbReference type="PROSITE" id="PS50859">
    <property type="entry name" value="LONGIN"/>
    <property type="match status" value="1"/>
</dbReference>
<evidence type="ECO:0000313" key="6">
    <source>
        <dbReference type="Proteomes" id="UP000285712"/>
    </source>
</evidence>
<dbReference type="PANTHER" id="PTHR21136:SF168">
    <property type="entry name" value="VESICLE-ASSOCIATED MEMBRANE PROTEIN 9"/>
    <property type="match status" value="1"/>
</dbReference>
<evidence type="ECO:0000256" key="3">
    <source>
        <dbReference type="ARBA" id="ARBA00046280"/>
    </source>
</evidence>
<dbReference type="Proteomes" id="UP000285712">
    <property type="component" value="Unassembled WGS sequence"/>
</dbReference>
<proteinExistence type="inferred from homology"/>
<dbReference type="InterPro" id="IPR010908">
    <property type="entry name" value="Longin_dom"/>
</dbReference>
<dbReference type="CDD" id="cd14824">
    <property type="entry name" value="Longin"/>
    <property type="match status" value="1"/>
</dbReference>
<comment type="similarity">
    <text evidence="1">Belongs to the synaptobrevin family.</text>
</comment>